<evidence type="ECO:0000256" key="1">
    <source>
        <dbReference type="SAM" id="Phobius"/>
    </source>
</evidence>
<proteinExistence type="predicted"/>
<dbReference type="RefSeq" id="WP_220168535.1">
    <property type="nucleotide sequence ID" value="NZ_JAIBOA010000015.1"/>
</dbReference>
<organism evidence="2 3">
    <name type="scientific">Actinomadura parmotrematis</name>
    <dbReference type="NCBI Taxonomy" id="2864039"/>
    <lineage>
        <taxon>Bacteria</taxon>
        <taxon>Bacillati</taxon>
        <taxon>Actinomycetota</taxon>
        <taxon>Actinomycetes</taxon>
        <taxon>Streptosporangiales</taxon>
        <taxon>Thermomonosporaceae</taxon>
        <taxon>Actinomadura</taxon>
    </lineage>
</organism>
<sequence length="616" mass="66072">MTVEAEPRTDEPFFRHGHAYVPPQGQPLQNATRYLAAGVYLDRTLGQRVIAEYVDDEHRAVTPSFGFDLGPVILHAVRARRLRLARDVLLGLCWFLAYVLAPWTVVMLGIVMIFPAVTTRLPWRRLTWPRRIVLLWFCVTTPVYAALAIGYGPAARDLAQQGETGRDPAVDGSTGTSGLGPLDDHSLLVALLLLLAFCAVVFGHLALVYRILARELQPGAAGPGPKAWSERVDRALARVASAQRGNVTLYSGDNPFLGAGPVETEDGGPAPGARVWSVVLELDRAAADVLGKPGSGPAPVDPVVLHQRVRERLVEMRDERPAGEERPLPPNERIAGLVTDMHVVAPGRCHQLARSFDPSGSGAYRGHPLIDAKAGLPYSVASPAAVEAIVRHPQGGVRCYQRVTVGAQGQAVRGADGRPLAPAEDQDIAVSSFIYLAVEGRMLYGQFAATALPPVREEFRAVDVLPNLGPAGFIGRAVRTGWRGVLSGALLAWPRVVKTCWQMGRGASAAASAGNPARHLAHDYGSRLSVRELAAEPDFVTFTQKLDAEKYTRLIERRVNEALLDHLADECGIDVSAYRAQAGVILNEGVIMTGGSVSGQVATGAGARLTQTTIDP</sequence>
<accession>A0ABS7FY13</accession>
<feature type="transmembrane region" description="Helical" evidence="1">
    <location>
        <begin position="133"/>
        <end position="151"/>
    </location>
</feature>
<comment type="caution">
    <text evidence="2">The sequence shown here is derived from an EMBL/GenBank/DDBJ whole genome shotgun (WGS) entry which is preliminary data.</text>
</comment>
<reference evidence="2 3" key="1">
    <citation type="submission" date="2021-07" db="EMBL/GenBank/DDBJ databases">
        <title>Actinomadura sp. PM05-2 isolated from lichen.</title>
        <authorList>
            <person name="Somphong A."/>
            <person name="Phongsopitanun W."/>
            <person name="Tanasupawat S."/>
            <person name="Peongsungnone V."/>
        </authorList>
    </citation>
    <scope>NUCLEOTIDE SEQUENCE [LARGE SCALE GENOMIC DNA]</scope>
    <source>
        <strain evidence="2 3">PM05-2</strain>
    </source>
</reference>
<feature type="transmembrane region" description="Helical" evidence="1">
    <location>
        <begin position="88"/>
        <end position="113"/>
    </location>
</feature>
<gene>
    <name evidence="2" type="ORF">K1Y72_23235</name>
</gene>
<keyword evidence="3" id="KW-1185">Reference proteome</keyword>
<dbReference type="EMBL" id="JAIBOA010000015">
    <property type="protein sequence ID" value="MBW8485312.1"/>
    <property type="molecule type" value="Genomic_DNA"/>
</dbReference>
<feature type="transmembrane region" description="Helical" evidence="1">
    <location>
        <begin position="187"/>
        <end position="209"/>
    </location>
</feature>
<dbReference type="Proteomes" id="UP000774570">
    <property type="component" value="Unassembled WGS sequence"/>
</dbReference>
<protein>
    <submittedName>
        <fullName evidence="2">Uncharacterized protein</fullName>
    </submittedName>
</protein>
<evidence type="ECO:0000313" key="3">
    <source>
        <dbReference type="Proteomes" id="UP000774570"/>
    </source>
</evidence>
<evidence type="ECO:0000313" key="2">
    <source>
        <dbReference type="EMBL" id="MBW8485312.1"/>
    </source>
</evidence>
<keyword evidence="1" id="KW-0812">Transmembrane</keyword>
<name>A0ABS7FY13_9ACTN</name>
<keyword evidence="1" id="KW-0472">Membrane</keyword>
<keyword evidence="1" id="KW-1133">Transmembrane helix</keyword>